<gene>
    <name evidence="3" type="ORF">ACFO4E_21000</name>
</gene>
<dbReference type="NCBIfam" id="NF005559">
    <property type="entry name" value="PRK07231.1"/>
    <property type="match status" value="1"/>
</dbReference>
<dbReference type="InterPro" id="IPR002347">
    <property type="entry name" value="SDR_fam"/>
</dbReference>
<dbReference type="CDD" id="cd05233">
    <property type="entry name" value="SDR_c"/>
    <property type="match status" value="1"/>
</dbReference>
<accession>A0ABV9E0U9</accession>
<dbReference type="RefSeq" id="WP_378577375.1">
    <property type="nucleotide sequence ID" value="NZ_JBHSFQ010000023.1"/>
</dbReference>
<dbReference type="Proteomes" id="UP001595923">
    <property type="component" value="Unassembled WGS sequence"/>
</dbReference>
<dbReference type="PANTHER" id="PTHR24321:SF15">
    <property type="entry name" value="OXIDOREDUCTASE UCPA"/>
    <property type="match status" value="1"/>
</dbReference>
<dbReference type="InterPro" id="IPR036291">
    <property type="entry name" value="NAD(P)-bd_dom_sf"/>
</dbReference>
<evidence type="ECO:0000256" key="1">
    <source>
        <dbReference type="ARBA" id="ARBA00006484"/>
    </source>
</evidence>
<keyword evidence="2 3" id="KW-0560">Oxidoreductase</keyword>
<protein>
    <submittedName>
        <fullName evidence="3">SDR family NAD(P)-dependent oxidoreductase</fullName>
        <ecNumber evidence="3">1.1.1.-</ecNumber>
    </submittedName>
</protein>
<comment type="caution">
    <text evidence="3">The sequence shown here is derived from an EMBL/GenBank/DDBJ whole genome shotgun (WGS) entry which is preliminary data.</text>
</comment>
<dbReference type="EC" id="1.1.1.-" evidence="3"/>
<dbReference type="PANTHER" id="PTHR24321">
    <property type="entry name" value="DEHYDROGENASES, SHORT CHAIN"/>
    <property type="match status" value="1"/>
</dbReference>
<comment type="similarity">
    <text evidence="1">Belongs to the short-chain dehydrogenases/reductases (SDR) family.</text>
</comment>
<dbReference type="Gene3D" id="3.40.50.720">
    <property type="entry name" value="NAD(P)-binding Rossmann-like Domain"/>
    <property type="match status" value="1"/>
</dbReference>
<dbReference type="Pfam" id="PF13561">
    <property type="entry name" value="adh_short_C2"/>
    <property type="match status" value="1"/>
</dbReference>
<reference evidence="4" key="1">
    <citation type="journal article" date="2019" name="Int. J. Syst. Evol. Microbiol.">
        <title>The Global Catalogue of Microorganisms (GCM) 10K type strain sequencing project: providing services to taxonomists for standard genome sequencing and annotation.</title>
        <authorList>
            <consortium name="The Broad Institute Genomics Platform"/>
            <consortium name="The Broad Institute Genome Sequencing Center for Infectious Disease"/>
            <person name="Wu L."/>
            <person name="Ma J."/>
        </authorList>
    </citation>
    <scope>NUCLEOTIDE SEQUENCE [LARGE SCALE GENOMIC DNA]</scope>
    <source>
        <strain evidence="4">XZYJ18</strain>
    </source>
</reference>
<evidence type="ECO:0000256" key="2">
    <source>
        <dbReference type="ARBA" id="ARBA00023002"/>
    </source>
</evidence>
<keyword evidence="4" id="KW-1185">Reference proteome</keyword>
<sequence>MTGRFTGKVALVTGAGSGLGRGTALAFAREGATVVAVGRRAEPLARTVELIESEGGTASHVTADVARESDVQRMVATAVERHGALDIAHNNAGVFGPAGPVADNDTGEWRAVLDANLVGAFLCMKHEIAHMREHGGGDIVNTSSTIGPHTRYPHYSAYSAAKAGLSALTRVAALDHIGDKVRINVVSPGTVAGPMSKLPGESDEERNARYAPLVPIGRIGEVDEVAAAVLWLCSPESGFIVGHDLVIDGGLTA</sequence>
<organism evidence="3 4">
    <name type="scientific">Nocardiopsis mangrovi</name>
    <dbReference type="NCBI Taxonomy" id="1179818"/>
    <lineage>
        <taxon>Bacteria</taxon>
        <taxon>Bacillati</taxon>
        <taxon>Actinomycetota</taxon>
        <taxon>Actinomycetes</taxon>
        <taxon>Streptosporangiales</taxon>
        <taxon>Nocardiopsidaceae</taxon>
        <taxon>Nocardiopsis</taxon>
    </lineage>
</organism>
<dbReference type="EMBL" id="JBHSFQ010000023">
    <property type="protein sequence ID" value="MFC4564348.1"/>
    <property type="molecule type" value="Genomic_DNA"/>
</dbReference>
<dbReference type="GO" id="GO:0016491">
    <property type="term" value="F:oxidoreductase activity"/>
    <property type="evidence" value="ECO:0007669"/>
    <property type="project" value="UniProtKB-KW"/>
</dbReference>
<name>A0ABV9E0U9_9ACTN</name>
<dbReference type="PRINTS" id="PR00081">
    <property type="entry name" value="GDHRDH"/>
</dbReference>
<evidence type="ECO:0000313" key="4">
    <source>
        <dbReference type="Proteomes" id="UP001595923"/>
    </source>
</evidence>
<proteinExistence type="inferred from homology"/>
<evidence type="ECO:0000313" key="3">
    <source>
        <dbReference type="EMBL" id="MFC4564348.1"/>
    </source>
</evidence>
<dbReference type="PRINTS" id="PR00080">
    <property type="entry name" value="SDRFAMILY"/>
</dbReference>
<dbReference type="SUPFAM" id="SSF51735">
    <property type="entry name" value="NAD(P)-binding Rossmann-fold domains"/>
    <property type="match status" value="1"/>
</dbReference>